<dbReference type="CDD" id="cd00093">
    <property type="entry name" value="HTH_XRE"/>
    <property type="match status" value="1"/>
</dbReference>
<dbReference type="AlphaFoldDB" id="A0A1F5TNT6"/>
<organism evidence="3 4">
    <name type="scientific">Candidatus Falkowbacteria bacterium RIFOXYD2_FULL_34_120</name>
    <dbReference type="NCBI Taxonomy" id="1798007"/>
    <lineage>
        <taxon>Bacteria</taxon>
        <taxon>Candidatus Falkowiibacteriota</taxon>
    </lineage>
</organism>
<keyword evidence="1" id="KW-0812">Transmembrane</keyword>
<dbReference type="Proteomes" id="UP000177579">
    <property type="component" value="Unassembled WGS sequence"/>
</dbReference>
<dbReference type="Pfam" id="PF13413">
    <property type="entry name" value="HTH_25"/>
    <property type="match status" value="1"/>
</dbReference>
<comment type="caution">
    <text evidence="3">The sequence shown here is derived from an EMBL/GenBank/DDBJ whole genome shotgun (WGS) entry which is preliminary data.</text>
</comment>
<evidence type="ECO:0000259" key="2">
    <source>
        <dbReference type="PROSITE" id="PS50943"/>
    </source>
</evidence>
<dbReference type="Pfam" id="PF09136">
    <property type="entry name" value="Glucodextran_B"/>
    <property type="match status" value="1"/>
</dbReference>
<evidence type="ECO:0000256" key="1">
    <source>
        <dbReference type="SAM" id="Phobius"/>
    </source>
</evidence>
<dbReference type="GO" id="GO:0003677">
    <property type="term" value="F:DNA binding"/>
    <property type="evidence" value="ECO:0007669"/>
    <property type="project" value="InterPro"/>
</dbReference>
<name>A0A1F5TNT6_9BACT</name>
<dbReference type="SMART" id="SM00530">
    <property type="entry name" value="HTH_XRE"/>
    <property type="match status" value="1"/>
</dbReference>
<reference evidence="3 4" key="1">
    <citation type="journal article" date="2016" name="Nat. Commun.">
        <title>Thousands of microbial genomes shed light on interconnected biogeochemical processes in an aquifer system.</title>
        <authorList>
            <person name="Anantharaman K."/>
            <person name="Brown C.T."/>
            <person name="Hug L.A."/>
            <person name="Sharon I."/>
            <person name="Castelle C.J."/>
            <person name="Probst A.J."/>
            <person name="Thomas B.C."/>
            <person name="Singh A."/>
            <person name="Wilkins M.J."/>
            <person name="Karaoz U."/>
            <person name="Brodie E.L."/>
            <person name="Williams K.H."/>
            <person name="Hubbard S.S."/>
            <person name="Banfield J.F."/>
        </authorList>
    </citation>
    <scope>NUCLEOTIDE SEQUENCE [LARGE SCALE GENOMIC DNA]</scope>
</reference>
<feature type="transmembrane region" description="Helical" evidence="1">
    <location>
        <begin position="115"/>
        <end position="136"/>
    </location>
</feature>
<dbReference type="InterPro" id="IPR013783">
    <property type="entry name" value="Ig-like_fold"/>
</dbReference>
<protein>
    <recommendedName>
        <fullName evidence="2">HTH cro/C1-type domain-containing protein</fullName>
    </recommendedName>
</protein>
<dbReference type="InterPro" id="IPR050400">
    <property type="entry name" value="Bact_Cytoskel_RodZ"/>
</dbReference>
<dbReference type="SUPFAM" id="SSF47413">
    <property type="entry name" value="lambda repressor-like DNA-binding domains"/>
    <property type="match status" value="1"/>
</dbReference>
<sequence>MNSFIKQKILLEETLSDQLRTKRKKQGISLKEVASELKINVQYLEAMENNQLEKLPTGVYSKNFLKKYALFLNIDTKNFDNLLDGDDVSYQKKLRKNLFSKKIPEKHYFLCIPKIIKNIIIILIVLSFLVYLGFFINNIISPPKLFISYPEKDLTTDKKFIEITGITEQEVQIYINEDLVLVDVYGSFSKRISLKEGLNLISITAQKKYSKKNEIIRKILVN</sequence>
<dbReference type="PANTHER" id="PTHR34475">
    <property type="match status" value="1"/>
</dbReference>
<evidence type="ECO:0000313" key="3">
    <source>
        <dbReference type="EMBL" id="OGF40672.1"/>
    </source>
</evidence>
<accession>A0A1F5TNT6</accession>
<dbReference type="InterPro" id="IPR001387">
    <property type="entry name" value="Cro/C1-type_HTH"/>
</dbReference>
<gene>
    <name evidence="3" type="ORF">A2531_03375</name>
</gene>
<dbReference type="InterPro" id="IPR010982">
    <property type="entry name" value="Lambda_DNA-bd_dom_sf"/>
</dbReference>
<dbReference type="PROSITE" id="PS50943">
    <property type="entry name" value="HTH_CROC1"/>
    <property type="match status" value="1"/>
</dbReference>
<dbReference type="Gene3D" id="1.10.260.40">
    <property type="entry name" value="lambda repressor-like DNA-binding domains"/>
    <property type="match status" value="1"/>
</dbReference>
<evidence type="ECO:0000313" key="4">
    <source>
        <dbReference type="Proteomes" id="UP000177579"/>
    </source>
</evidence>
<feature type="domain" description="HTH cro/C1-type" evidence="2">
    <location>
        <begin position="19"/>
        <end position="79"/>
    </location>
</feature>
<proteinExistence type="predicted"/>
<keyword evidence="1" id="KW-1133">Transmembrane helix</keyword>
<keyword evidence="1" id="KW-0472">Membrane</keyword>
<dbReference type="PANTHER" id="PTHR34475:SF1">
    <property type="entry name" value="CYTOSKELETON PROTEIN RODZ"/>
    <property type="match status" value="1"/>
</dbReference>
<dbReference type="Gene3D" id="2.60.40.10">
    <property type="entry name" value="Immunoglobulins"/>
    <property type="match status" value="1"/>
</dbReference>
<dbReference type="EMBL" id="MFGO01000024">
    <property type="protein sequence ID" value="OGF40672.1"/>
    <property type="molecule type" value="Genomic_DNA"/>
</dbReference>